<dbReference type="GeneID" id="36836133"/>
<evidence type="ECO:0000259" key="3">
    <source>
        <dbReference type="PROSITE" id="PS01031"/>
    </source>
</evidence>
<protein>
    <submittedName>
        <fullName evidence="4">Heat-shock protein Hsp20</fullName>
    </submittedName>
</protein>
<dbReference type="KEGG" id="mhk:DFR87_12285"/>
<sequence>MEMILRELGRQINDLTKEFYEKVLPPVDIYEQGNTLVVILDMPGFDKADISVRLTSEGLLRVDGKRDVEQGGIKHVAQRPSRITREIKLPIKVPKDAEVTGKYENGVLTLKIPIEGAAKVKIE</sequence>
<evidence type="ECO:0000313" key="5">
    <source>
        <dbReference type="Proteomes" id="UP000247586"/>
    </source>
</evidence>
<dbReference type="OrthoDB" id="198277at2157"/>
<keyword evidence="5" id="KW-1185">Reference proteome</keyword>
<name>A0A2U9IWT7_9CREN</name>
<dbReference type="STRING" id="1293036.GCA_001315825_02073"/>
<evidence type="ECO:0000256" key="1">
    <source>
        <dbReference type="PROSITE-ProRule" id="PRU00285"/>
    </source>
</evidence>
<dbReference type="EMBL" id="CP029287">
    <property type="protein sequence ID" value="AWS00328.1"/>
    <property type="molecule type" value="Genomic_DNA"/>
</dbReference>
<accession>A0A2U9IWT7</accession>
<reference evidence="5" key="2">
    <citation type="submission" date="2020-03" db="EMBL/GenBank/DDBJ databases">
        <title>Complete Genome Sequences of Extremely Thermoacidophilic, Metal-Mobilizing Type-Strain Members of the Archaeal Family Sulfolobaceae: Acidianus brierleyi DSM-1651T, Acidianus sulfidivorans DSM-18786T, Metallosphaera hakonensis DSM-7519T, and Metallosphaera prunae DSM-10039T.</title>
        <authorList>
            <person name="Counts J.A."/>
            <person name="Kelly R.M."/>
        </authorList>
    </citation>
    <scope>NUCLEOTIDE SEQUENCE [LARGE SCALE GENOMIC DNA]</scope>
    <source>
        <strain evidence="5">HO1-1</strain>
    </source>
</reference>
<gene>
    <name evidence="4" type="ORF">DFR87_12285</name>
</gene>
<dbReference type="PROSITE" id="PS01031">
    <property type="entry name" value="SHSP"/>
    <property type="match status" value="1"/>
</dbReference>
<organism evidence="4 5">
    <name type="scientific">Metallosphaera hakonensis JCM 8857 = DSM 7519</name>
    <dbReference type="NCBI Taxonomy" id="1293036"/>
    <lineage>
        <taxon>Archaea</taxon>
        <taxon>Thermoproteota</taxon>
        <taxon>Thermoprotei</taxon>
        <taxon>Sulfolobales</taxon>
        <taxon>Sulfolobaceae</taxon>
        <taxon>Metallosphaera</taxon>
    </lineage>
</organism>
<evidence type="ECO:0000256" key="2">
    <source>
        <dbReference type="RuleBase" id="RU003616"/>
    </source>
</evidence>
<dbReference type="Gene3D" id="2.60.40.790">
    <property type="match status" value="1"/>
</dbReference>
<dbReference type="CDD" id="cd06464">
    <property type="entry name" value="ACD_sHsps-like"/>
    <property type="match status" value="1"/>
</dbReference>
<dbReference type="InterPro" id="IPR002068">
    <property type="entry name" value="A-crystallin/Hsp20_dom"/>
</dbReference>
<dbReference type="PANTHER" id="PTHR11527">
    <property type="entry name" value="HEAT-SHOCK PROTEIN 20 FAMILY MEMBER"/>
    <property type="match status" value="1"/>
</dbReference>
<dbReference type="SUPFAM" id="SSF49764">
    <property type="entry name" value="HSP20-like chaperones"/>
    <property type="match status" value="1"/>
</dbReference>
<comment type="similarity">
    <text evidence="1 2">Belongs to the small heat shock protein (HSP20) family.</text>
</comment>
<dbReference type="InterPro" id="IPR031107">
    <property type="entry name" value="Small_HSP"/>
</dbReference>
<reference evidence="4 5" key="1">
    <citation type="submission" date="2018-05" db="EMBL/GenBank/DDBJ databases">
        <title>Complete Genome Sequences of Extremely Thermoacidophilic, Metal-Mobilizing Type-Strain Members of the Archaeal Family Sulfolobaceae: Acidianus brierleyi DSM-1651T, Acidianus sulfidivorans DSM-18786T, Metallosphaera hakonensis DSM-7519T, and Metallosphaera prunae DSM-10039T.</title>
        <authorList>
            <person name="Counts J.A."/>
            <person name="Kelly R.M."/>
        </authorList>
    </citation>
    <scope>NUCLEOTIDE SEQUENCE [LARGE SCALE GENOMIC DNA]</scope>
    <source>
        <strain evidence="4 5">HO1-1</strain>
    </source>
</reference>
<dbReference type="Pfam" id="PF00011">
    <property type="entry name" value="HSP20"/>
    <property type="match status" value="1"/>
</dbReference>
<dbReference type="RefSeq" id="WP_054836941.1">
    <property type="nucleotide sequence ID" value="NZ_BBBA01000015.1"/>
</dbReference>
<dbReference type="InterPro" id="IPR008978">
    <property type="entry name" value="HSP20-like_chaperone"/>
</dbReference>
<evidence type="ECO:0000313" key="4">
    <source>
        <dbReference type="EMBL" id="AWS00328.1"/>
    </source>
</evidence>
<reference evidence="5" key="3">
    <citation type="submission" date="2020-03" db="EMBL/GenBank/DDBJ databases">
        <title>Sequencing and Assembly of Multiple Reported Metal-Biooxidizing Members of the Extremely Thermoacidophilic Archaeal Family Sulfolobaceae.</title>
        <authorList>
            <person name="Counts J.A."/>
            <person name="Kelly R.M."/>
        </authorList>
    </citation>
    <scope>NUCLEOTIDE SEQUENCE [LARGE SCALE GENOMIC DNA]</scope>
    <source>
        <strain evidence="5">HO1-1</strain>
    </source>
</reference>
<dbReference type="NCBIfam" id="NF041799">
    <property type="entry name" value="Hsp14"/>
    <property type="match status" value="1"/>
</dbReference>
<dbReference type="AlphaFoldDB" id="A0A2U9IWT7"/>
<dbReference type="Proteomes" id="UP000247586">
    <property type="component" value="Chromosome"/>
</dbReference>
<feature type="domain" description="SHSP" evidence="3">
    <location>
        <begin position="18"/>
        <end position="123"/>
    </location>
</feature>
<proteinExistence type="inferred from homology"/>